<sequence>LASPLVGLVDSLITCAENAMEFGPFSVTNKSELPPGGDRQDYYSPAPYFWPDPDQPDGLPFMRVDGK</sequence>
<evidence type="ECO:0000313" key="4">
    <source>
        <dbReference type="EMBL" id="KNC70306.1"/>
    </source>
</evidence>
<evidence type="ECO:0000256" key="2">
    <source>
        <dbReference type="ARBA" id="ARBA00023239"/>
    </source>
</evidence>
<reference evidence="4 5" key="1">
    <citation type="submission" date="2011-02" db="EMBL/GenBank/DDBJ databases">
        <title>The Genome Sequence of Sphaeroforma arctica JP610.</title>
        <authorList>
            <consortium name="The Broad Institute Genome Sequencing Platform"/>
            <person name="Russ C."/>
            <person name="Cuomo C."/>
            <person name="Young S.K."/>
            <person name="Zeng Q."/>
            <person name="Gargeya S."/>
            <person name="Alvarado L."/>
            <person name="Berlin A."/>
            <person name="Chapman S.B."/>
            <person name="Chen Z."/>
            <person name="Freedman E."/>
            <person name="Gellesch M."/>
            <person name="Goldberg J."/>
            <person name="Griggs A."/>
            <person name="Gujja S."/>
            <person name="Heilman E."/>
            <person name="Heiman D."/>
            <person name="Howarth C."/>
            <person name="Mehta T."/>
            <person name="Neiman D."/>
            <person name="Pearson M."/>
            <person name="Roberts A."/>
            <person name="Saif S."/>
            <person name="Shea T."/>
            <person name="Shenoy N."/>
            <person name="Sisk P."/>
            <person name="Stolte C."/>
            <person name="Sykes S."/>
            <person name="White J."/>
            <person name="Yandava C."/>
            <person name="Burger G."/>
            <person name="Gray M.W."/>
            <person name="Holland P.W.H."/>
            <person name="King N."/>
            <person name="Lang F.B.F."/>
            <person name="Roger A.J."/>
            <person name="Ruiz-Trillo I."/>
            <person name="Haas B."/>
            <person name="Nusbaum C."/>
            <person name="Birren B."/>
        </authorList>
    </citation>
    <scope>NUCLEOTIDE SEQUENCE [LARGE SCALE GENOMIC DNA]</scope>
    <source>
        <strain evidence="4 5">JP610</strain>
    </source>
</reference>
<dbReference type="Pfam" id="PF05426">
    <property type="entry name" value="Alginate_lyase"/>
    <property type="match status" value="1"/>
</dbReference>
<keyword evidence="5" id="KW-1185">Reference proteome</keyword>
<feature type="domain" description="Alginate lyase" evidence="3">
    <location>
        <begin position="26"/>
        <end position="67"/>
    </location>
</feature>
<gene>
    <name evidence="4" type="ORF">SARC_17170</name>
</gene>
<dbReference type="EMBL" id="KQ251537">
    <property type="protein sequence ID" value="KNC70306.1"/>
    <property type="molecule type" value="Genomic_DNA"/>
</dbReference>
<dbReference type="RefSeq" id="XP_014144208.1">
    <property type="nucleotide sequence ID" value="XM_014288733.1"/>
</dbReference>
<dbReference type="InterPro" id="IPR008397">
    <property type="entry name" value="Alginate_lyase_dom"/>
</dbReference>
<accession>A0A0L0F0X8</accession>
<evidence type="ECO:0000313" key="5">
    <source>
        <dbReference type="Proteomes" id="UP000054560"/>
    </source>
</evidence>
<evidence type="ECO:0000259" key="3">
    <source>
        <dbReference type="Pfam" id="PF05426"/>
    </source>
</evidence>
<dbReference type="GeneID" id="25917674"/>
<dbReference type="STRING" id="667725.A0A0L0F0X8"/>
<name>A0A0L0F0X8_9EUKA</name>
<dbReference type="AlphaFoldDB" id="A0A0L0F0X8"/>
<dbReference type="InterPro" id="IPR008929">
    <property type="entry name" value="Chondroitin_lyas"/>
</dbReference>
<keyword evidence="2" id="KW-0456">Lyase</keyword>
<dbReference type="Proteomes" id="UP000054560">
    <property type="component" value="Unassembled WGS sequence"/>
</dbReference>
<dbReference type="Gene3D" id="1.50.10.100">
    <property type="entry name" value="Chondroitin AC/alginate lyase"/>
    <property type="match status" value="1"/>
</dbReference>
<dbReference type="OrthoDB" id="63533at2759"/>
<organism evidence="4 5">
    <name type="scientific">Sphaeroforma arctica JP610</name>
    <dbReference type="NCBI Taxonomy" id="667725"/>
    <lineage>
        <taxon>Eukaryota</taxon>
        <taxon>Ichthyosporea</taxon>
        <taxon>Ichthyophonida</taxon>
        <taxon>Sphaeroforma</taxon>
    </lineage>
</organism>
<dbReference type="GO" id="GO:0016829">
    <property type="term" value="F:lyase activity"/>
    <property type="evidence" value="ECO:0007669"/>
    <property type="project" value="UniProtKB-KW"/>
</dbReference>
<evidence type="ECO:0000256" key="1">
    <source>
        <dbReference type="ARBA" id="ARBA00022729"/>
    </source>
</evidence>
<feature type="non-terminal residue" evidence="4">
    <location>
        <position position="67"/>
    </location>
</feature>
<proteinExistence type="predicted"/>
<keyword evidence="1" id="KW-0732">Signal</keyword>
<protein>
    <recommendedName>
        <fullName evidence="3">Alginate lyase domain-containing protein</fullName>
    </recommendedName>
</protein>
<feature type="non-terminal residue" evidence="4">
    <location>
        <position position="1"/>
    </location>
</feature>